<feature type="transmembrane region" description="Helical" evidence="1">
    <location>
        <begin position="116"/>
        <end position="135"/>
    </location>
</feature>
<feature type="domain" description="Signal transduction histidine kinase internal region" evidence="2">
    <location>
        <begin position="156"/>
        <end position="234"/>
    </location>
</feature>
<protein>
    <recommendedName>
        <fullName evidence="2">Signal transduction histidine kinase internal region domain-containing protein</fullName>
    </recommendedName>
</protein>
<dbReference type="OrthoDB" id="9809908at2"/>
<keyword evidence="4" id="KW-1185">Reference proteome</keyword>
<feature type="transmembrane region" description="Helical" evidence="1">
    <location>
        <begin position="76"/>
        <end position="96"/>
    </location>
</feature>
<comment type="caution">
    <text evidence="3">The sequence shown here is derived from an EMBL/GenBank/DDBJ whole genome shotgun (WGS) entry which is preliminary data.</text>
</comment>
<dbReference type="PANTHER" id="PTHR34220:SF7">
    <property type="entry name" value="SENSOR HISTIDINE KINASE YPDA"/>
    <property type="match status" value="1"/>
</dbReference>
<dbReference type="STRING" id="1635173.WH52_01175"/>
<dbReference type="InterPro" id="IPR010559">
    <property type="entry name" value="Sig_transdc_His_kin_internal"/>
</dbReference>
<dbReference type="EMBL" id="LAPZ01000001">
    <property type="protein sequence ID" value="OSY89286.1"/>
    <property type="molecule type" value="Genomic_DNA"/>
</dbReference>
<keyword evidence="1" id="KW-0472">Membrane</keyword>
<evidence type="ECO:0000259" key="2">
    <source>
        <dbReference type="Pfam" id="PF06580"/>
    </source>
</evidence>
<gene>
    <name evidence="3" type="ORF">WH52_01175</name>
</gene>
<accession>A0A1Y2PFL1</accession>
<evidence type="ECO:0000256" key="1">
    <source>
        <dbReference type="SAM" id="Phobius"/>
    </source>
</evidence>
<dbReference type="PANTHER" id="PTHR34220">
    <property type="entry name" value="SENSOR HISTIDINE KINASE YPDA"/>
    <property type="match status" value="1"/>
</dbReference>
<proteinExistence type="predicted"/>
<dbReference type="InParanoid" id="A0A1Y2PFL1"/>
<evidence type="ECO:0000313" key="4">
    <source>
        <dbReference type="Proteomes" id="UP000194221"/>
    </source>
</evidence>
<reference evidence="3 4" key="1">
    <citation type="submission" date="2015-03" db="EMBL/GenBank/DDBJ databases">
        <title>Genome sequence of Tenacibaculum sp. S2-2, isolated from intestinal microbiota of sea cucumber, Apostichopus japonicas.</title>
        <authorList>
            <person name="Shao Z."/>
            <person name="Wang L."/>
            <person name="Li X."/>
        </authorList>
    </citation>
    <scope>NUCLEOTIDE SEQUENCE [LARGE SCALE GENOMIC DNA]</scope>
    <source>
        <strain evidence="3 4">S2-2</strain>
    </source>
</reference>
<keyword evidence="1" id="KW-0812">Transmembrane</keyword>
<dbReference type="GO" id="GO:0000155">
    <property type="term" value="F:phosphorelay sensor kinase activity"/>
    <property type="evidence" value="ECO:0007669"/>
    <property type="project" value="InterPro"/>
</dbReference>
<dbReference type="GO" id="GO:0016020">
    <property type="term" value="C:membrane"/>
    <property type="evidence" value="ECO:0007669"/>
    <property type="project" value="InterPro"/>
</dbReference>
<dbReference type="AlphaFoldDB" id="A0A1Y2PFL1"/>
<keyword evidence="1" id="KW-1133">Transmembrane helix</keyword>
<dbReference type="InterPro" id="IPR050640">
    <property type="entry name" value="Bact_2-comp_sensor_kinase"/>
</dbReference>
<feature type="transmembrane region" description="Helical" evidence="1">
    <location>
        <begin position="45"/>
        <end position="64"/>
    </location>
</feature>
<sequence>MYKNRYIVLIAFCFSLLINIPRIVFLFGTVNGEWNGLFNVSVEDTVFRFLSLWGFCFVILKLNIDWVQNITTKRSLIIGTTISIIVLLFWMSLFKFVDHFLGNHISTTITPRLNFFIYFFILIMLLIISRTMVLMNKSKLDAIEKEQLKQQSIQNELLALKKQLNPHFLFNSLNSLSLLVRENQKSAGKFINKLSFLYRYILQSKDSNLVSIKEELKLIESYIFLIKQRYRDNFKTEITIQDNLLQQKIPALALQLLVENSVKHNEISNENPLLVKIYSEDDYIVVKNKLQKRTGAIESTHTGLSNLNKRFELLVKKNILIENDSNYFIVKLPVI</sequence>
<dbReference type="RefSeq" id="WP_086029087.1">
    <property type="nucleotide sequence ID" value="NZ_LAPZ01000001.1"/>
</dbReference>
<dbReference type="Pfam" id="PF06580">
    <property type="entry name" value="His_kinase"/>
    <property type="match status" value="1"/>
</dbReference>
<organism evidence="3 4">
    <name type="scientific">Tenacibaculum holothuriorum</name>
    <dbReference type="NCBI Taxonomy" id="1635173"/>
    <lineage>
        <taxon>Bacteria</taxon>
        <taxon>Pseudomonadati</taxon>
        <taxon>Bacteroidota</taxon>
        <taxon>Flavobacteriia</taxon>
        <taxon>Flavobacteriales</taxon>
        <taxon>Flavobacteriaceae</taxon>
        <taxon>Tenacibaculum</taxon>
    </lineage>
</organism>
<evidence type="ECO:0000313" key="3">
    <source>
        <dbReference type="EMBL" id="OSY89286.1"/>
    </source>
</evidence>
<dbReference type="Proteomes" id="UP000194221">
    <property type="component" value="Unassembled WGS sequence"/>
</dbReference>
<name>A0A1Y2PFL1_9FLAO</name>